<organism evidence="2 3">
    <name type="scientific">Desulforamulus ruminis (strain ATCC 23193 / DSM 2154 / NCIMB 8452 / DL)</name>
    <name type="common">Desulfotomaculum ruminis</name>
    <dbReference type="NCBI Taxonomy" id="696281"/>
    <lineage>
        <taxon>Bacteria</taxon>
        <taxon>Bacillati</taxon>
        <taxon>Bacillota</taxon>
        <taxon>Clostridia</taxon>
        <taxon>Eubacteriales</taxon>
        <taxon>Peptococcaceae</taxon>
        <taxon>Desulforamulus</taxon>
    </lineage>
</organism>
<keyword evidence="3" id="KW-1185">Reference proteome</keyword>
<dbReference type="KEGG" id="dru:Desru_0686"/>
<dbReference type="STRING" id="696281.Desru_0686"/>
<dbReference type="HOGENOM" id="CLU_684626_0_0_9"/>
<dbReference type="OrthoDB" id="1809704at2"/>
<sequence length="332" mass="39201">MDDVKFKVGVKERRKRAELTLPPLTFHHLDSWRKTLGNDAFLAWQVLYTLADRQAYPETHVIHHFDYTRLAERFGCKKDKALQLIKTLFEYGLIEICEEKNKFGGTTNLYVWCDVPFYSETIYCDLEKRRHWKDRNSEGQKLAAMRKINQKESRSEKPNGSEPFGKIERQPFGKIVREPFGNSECINNTNNNISNYNKSNHSSFHPSVSEGMKEYPPNAGRKEGLNEDGMKNQLINQKQLEEDIEVVKKYFFEKVSEDQDIVPFLQRWVKESNKDTVLYCIDRLLEQEEVKFTIQWLEKAIENPEKYPKKIKYAKKDSGNNKKQVYLRSMYS</sequence>
<name>F6DTV3_DESRL</name>
<evidence type="ECO:0000313" key="2">
    <source>
        <dbReference type="EMBL" id="AEG58971.1"/>
    </source>
</evidence>
<protein>
    <submittedName>
        <fullName evidence="2">Uncharacterized protein</fullName>
    </submittedName>
</protein>
<evidence type="ECO:0000256" key="1">
    <source>
        <dbReference type="SAM" id="MobiDB-lite"/>
    </source>
</evidence>
<feature type="compositionally biased region" description="Basic and acidic residues" evidence="1">
    <location>
        <begin position="149"/>
        <end position="168"/>
    </location>
</feature>
<gene>
    <name evidence="2" type="ordered locus">Desru_0686</name>
</gene>
<reference evidence="3" key="1">
    <citation type="submission" date="2011-05" db="EMBL/GenBank/DDBJ databases">
        <title>Complete sequence of Desulfotomaculum ruminis DSM 2154.</title>
        <authorList>
            <person name="Lucas S."/>
            <person name="Copeland A."/>
            <person name="Lapidus A."/>
            <person name="Cheng J.-F."/>
            <person name="Goodwin L."/>
            <person name="Pitluck S."/>
            <person name="Lu M."/>
            <person name="Detter J.C."/>
            <person name="Han C."/>
            <person name="Tapia R."/>
            <person name="Land M."/>
            <person name="Hauser L."/>
            <person name="Kyrpides N."/>
            <person name="Ivanova N."/>
            <person name="Mikhailova N."/>
            <person name="Pagani I."/>
            <person name="Stams A.J.M."/>
            <person name="Plugge C.M."/>
            <person name="Muyzer G."/>
            <person name="Kuever J."/>
            <person name="Parshina S.N."/>
            <person name="Ivanova A.E."/>
            <person name="Nazina T.N."/>
            <person name="Brambilla E."/>
            <person name="Spring S."/>
            <person name="Klenk H.-P."/>
            <person name="Woyke T."/>
        </authorList>
    </citation>
    <scope>NUCLEOTIDE SEQUENCE [LARGE SCALE GENOMIC DNA]</scope>
    <source>
        <strain evidence="3">ATCC 23193 / DSM 2154 / NCIB 8452 / DL</strain>
    </source>
</reference>
<dbReference type="Proteomes" id="UP000009234">
    <property type="component" value="Chromosome"/>
</dbReference>
<dbReference type="EMBL" id="CP002780">
    <property type="protein sequence ID" value="AEG58971.1"/>
    <property type="molecule type" value="Genomic_DNA"/>
</dbReference>
<dbReference type="RefSeq" id="WP_013840745.1">
    <property type="nucleotide sequence ID" value="NC_015589.1"/>
</dbReference>
<proteinExistence type="predicted"/>
<dbReference type="eggNOG" id="ENOG50308G0">
    <property type="taxonomic scope" value="Bacteria"/>
</dbReference>
<feature type="region of interest" description="Disordered" evidence="1">
    <location>
        <begin position="135"/>
        <end position="168"/>
    </location>
</feature>
<evidence type="ECO:0000313" key="3">
    <source>
        <dbReference type="Proteomes" id="UP000009234"/>
    </source>
</evidence>
<reference evidence="2 3" key="2">
    <citation type="journal article" date="2012" name="Stand. Genomic Sci.">
        <title>Complete genome sequence of the sulfate-reducing firmicute Desulfotomaculum ruminis type strain (DL(T)).</title>
        <authorList>
            <person name="Spring S."/>
            <person name="Visser M."/>
            <person name="Lu M."/>
            <person name="Copeland A."/>
            <person name="Lapidus A."/>
            <person name="Lucas S."/>
            <person name="Cheng J.F."/>
            <person name="Han C."/>
            <person name="Tapia R."/>
            <person name="Goodwin L.A."/>
            <person name="Pitluck S."/>
            <person name="Ivanova N."/>
            <person name="Land M."/>
            <person name="Hauser L."/>
            <person name="Larimer F."/>
            <person name="Rohde M."/>
            <person name="Goker M."/>
            <person name="Detter J.C."/>
            <person name="Kyrpides N.C."/>
            <person name="Woyke T."/>
            <person name="Schaap P.J."/>
            <person name="Plugge C.M."/>
            <person name="Muyzer G."/>
            <person name="Kuever J."/>
            <person name="Pereira I.A."/>
            <person name="Parshina S.N."/>
            <person name="Bernier-Latmani R."/>
            <person name="Stams A.J."/>
            <person name="Klenk H.P."/>
        </authorList>
    </citation>
    <scope>NUCLEOTIDE SEQUENCE [LARGE SCALE GENOMIC DNA]</scope>
    <source>
        <strain evidence="3">ATCC 23193 / DSM 2154 / NCIB 8452 / DL</strain>
    </source>
</reference>
<accession>F6DTV3</accession>
<dbReference type="AlphaFoldDB" id="F6DTV3"/>